<accession>A0A438HFN2</accession>
<keyword evidence="1" id="KW-0862">Zinc</keyword>
<proteinExistence type="predicted"/>
<dbReference type="AlphaFoldDB" id="A0A438HFN2"/>
<comment type="caution">
    <text evidence="4">The sequence shown here is derived from an EMBL/GenBank/DDBJ whole genome shotgun (WGS) entry which is preliminary data.</text>
</comment>
<feature type="domain" description="CCHC-type" evidence="3">
    <location>
        <begin position="102"/>
        <end position="116"/>
    </location>
</feature>
<reference evidence="4 5" key="1">
    <citation type="journal article" date="2018" name="PLoS Genet.">
        <title>Population sequencing reveals clonal diversity and ancestral inbreeding in the grapevine cultivar Chardonnay.</title>
        <authorList>
            <person name="Roach M.J."/>
            <person name="Johnson D.L."/>
            <person name="Bohlmann J."/>
            <person name="van Vuuren H.J."/>
            <person name="Jones S.J."/>
            <person name="Pretorius I.S."/>
            <person name="Schmidt S.A."/>
            <person name="Borneman A.R."/>
        </authorList>
    </citation>
    <scope>NUCLEOTIDE SEQUENCE [LARGE SCALE GENOMIC DNA]</scope>
    <source>
        <strain evidence="5">cv. Chardonnay</strain>
        <tissue evidence="4">Leaf</tissue>
    </source>
</reference>
<feature type="compositionally biased region" description="Basic residues" evidence="2">
    <location>
        <begin position="72"/>
        <end position="83"/>
    </location>
</feature>
<dbReference type="Pfam" id="PF00098">
    <property type="entry name" value="zf-CCHC"/>
    <property type="match status" value="1"/>
</dbReference>
<dbReference type="GO" id="GO:0008270">
    <property type="term" value="F:zinc ion binding"/>
    <property type="evidence" value="ECO:0007669"/>
    <property type="project" value="UniProtKB-KW"/>
</dbReference>
<evidence type="ECO:0000313" key="4">
    <source>
        <dbReference type="EMBL" id="RVW83257.1"/>
    </source>
</evidence>
<evidence type="ECO:0000256" key="1">
    <source>
        <dbReference type="PROSITE-ProRule" id="PRU00047"/>
    </source>
</evidence>
<evidence type="ECO:0000256" key="2">
    <source>
        <dbReference type="SAM" id="MobiDB-lite"/>
    </source>
</evidence>
<feature type="region of interest" description="Disordered" evidence="2">
    <location>
        <begin position="63"/>
        <end position="104"/>
    </location>
</feature>
<dbReference type="SUPFAM" id="SSF57756">
    <property type="entry name" value="Retrovirus zinc finger-like domains"/>
    <property type="match status" value="1"/>
</dbReference>
<dbReference type="GO" id="GO:0003676">
    <property type="term" value="F:nucleic acid binding"/>
    <property type="evidence" value="ECO:0007669"/>
    <property type="project" value="InterPro"/>
</dbReference>
<evidence type="ECO:0000313" key="5">
    <source>
        <dbReference type="Proteomes" id="UP000288805"/>
    </source>
</evidence>
<organism evidence="4 5">
    <name type="scientific">Vitis vinifera</name>
    <name type="common">Grape</name>
    <dbReference type="NCBI Taxonomy" id="29760"/>
    <lineage>
        <taxon>Eukaryota</taxon>
        <taxon>Viridiplantae</taxon>
        <taxon>Streptophyta</taxon>
        <taxon>Embryophyta</taxon>
        <taxon>Tracheophyta</taxon>
        <taxon>Spermatophyta</taxon>
        <taxon>Magnoliopsida</taxon>
        <taxon>eudicotyledons</taxon>
        <taxon>Gunneridae</taxon>
        <taxon>Pentapetalae</taxon>
        <taxon>rosids</taxon>
        <taxon>Vitales</taxon>
        <taxon>Vitaceae</taxon>
        <taxon>Viteae</taxon>
        <taxon>Vitis</taxon>
    </lineage>
</organism>
<dbReference type="InterPro" id="IPR001878">
    <property type="entry name" value="Znf_CCHC"/>
</dbReference>
<protein>
    <recommendedName>
        <fullName evidence="3">CCHC-type domain-containing protein</fullName>
    </recommendedName>
</protein>
<dbReference type="InterPro" id="IPR036875">
    <property type="entry name" value="Znf_CCHC_sf"/>
</dbReference>
<sequence length="134" mass="15722">MGMEVNENFLMQFIINSLPSQYAPFQMGYNTIKDKWNVHELHNLLIQEEVRLKKQGVHSINLMDQQEAETKPKKKNGKGKQGLHKVNVSSTQVHKKEHKNDKCHFCKKPGHYQKDCLKHKAWFEKKGIPYDPKP</sequence>
<gene>
    <name evidence="4" type="ORF">CK203_039611</name>
</gene>
<dbReference type="Pfam" id="PF14223">
    <property type="entry name" value="Retrotran_gag_2"/>
    <property type="match status" value="1"/>
</dbReference>
<dbReference type="Proteomes" id="UP000288805">
    <property type="component" value="Unassembled WGS sequence"/>
</dbReference>
<name>A0A438HFN2_VITVI</name>
<dbReference type="EMBL" id="QGNW01000230">
    <property type="protein sequence ID" value="RVW83257.1"/>
    <property type="molecule type" value="Genomic_DNA"/>
</dbReference>
<dbReference type="PROSITE" id="PS50158">
    <property type="entry name" value="ZF_CCHC"/>
    <property type="match status" value="1"/>
</dbReference>
<keyword evidence="1" id="KW-0479">Metal-binding</keyword>
<evidence type="ECO:0000259" key="3">
    <source>
        <dbReference type="PROSITE" id="PS50158"/>
    </source>
</evidence>
<keyword evidence="1" id="KW-0863">Zinc-finger</keyword>